<accession>A0A165AEJ6</accession>
<evidence type="ECO:0000313" key="2">
    <source>
        <dbReference type="EMBL" id="KZS98880.1"/>
    </source>
</evidence>
<feature type="region of interest" description="Disordered" evidence="1">
    <location>
        <begin position="323"/>
        <end position="404"/>
    </location>
</feature>
<feature type="compositionally biased region" description="Low complexity" evidence="1">
    <location>
        <begin position="70"/>
        <end position="106"/>
    </location>
</feature>
<dbReference type="OrthoDB" id="3363386at2759"/>
<name>A0A165AEJ6_9AGAM</name>
<feature type="compositionally biased region" description="Acidic residues" evidence="1">
    <location>
        <begin position="528"/>
        <end position="553"/>
    </location>
</feature>
<organism evidence="2 3">
    <name type="scientific">Sistotremastrum niveocremeum HHB9708</name>
    <dbReference type="NCBI Taxonomy" id="1314777"/>
    <lineage>
        <taxon>Eukaryota</taxon>
        <taxon>Fungi</taxon>
        <taxon>Dikarya</taxon>
        <taxon>Basidiomycota</taxon>
        <taxon>Agaricomycotina</taxon>
        <taxon>Agaricomycetes</taxon>
        <taxon>Sistotremastrales</taxon>
        <taxon>Sistotremastraceae</taxon>
        <taxon>Sertulicium</taxon>
        <taxon>Sertulicium niveocremeum</taxon>
    </lineage>
</organism>
<evidence type="ECO:0000313" key="3">
    <source>
        <dbReference type="Proteomes" id="UP000076722"/>
    </source>
</evidence>
<feature type="region of interest" description="Disordered" evidence="1">
    <location>
        <begin position="498"/>
        <end position="559"/>
    </location>
</feature>
<protein>
    <submittedName>
        <fullName evidence="2">Uncharacterized protein</fullName>
    </submittedName>
</protein>
<dbReference type="Proteomes" id="UP000076722">
    <property type="component" value="Unassembled WGS sequence"/>
</dbReference>
<dbReference type="STRING" id="1314777.A0A165AEJ6"/>
<feature type="region of interest" description="Disordered" evidence="1">
    <location>
        <begin position="61"/>
        <end position="215"/>
    </location>
</feature>
<dbReference type="EMBL" id="KV419394">
    <property type="protein sequence ID" value="KZS98880.1"/>
    <property type="molecule type" value="Genomic_DNA"/>
</dbReference>
<gene>
    <name evidence="2" type="ORF">SISNIDRAFT_545741</name>
</gene>
<sequence length="599" mass="63114">MLLIGASRLGRGVICRRSCGGDLNINTSPLSSLPPDSSMISIVHPQATLLFPPNPAFATNPPTGGILLNPTRSRSPSVSPAPSHKLHHSSSSSSSDSTSTSLQQGSSDRKIRFAPLPDPRRVNDDNTPTSELPSVFLDDDDAKIDYFLSSSPDEKPPGSALPRTPGPPPLTPSSERRWSTKKLLRPFLSATPIKSTSNDERNSSQQALYRATSRESISENDAYGFPLARRKSTGSAPPPPLNQPAALRPAIASIPLRPTISADSQTNARRLLNGRTYGGSRSGRARGSQSAINTPAEEPEFVEWGYGGMGSVKSGEQAYSSVQKNSSALVDGDEEDASGMGWVRKRRAQRAREAMEKALLAQAESASSSSSSQTPPAITVNSPPISPSSESSPPSLAAPTKDAAHHIQVSVPIPATAARPHYAHTYSGYSSGNSTPTNSRVQHLRSNGSSNSTATTSSLSTVTSGTSSGTSDSSSTTPSTRASRIKELHIDISSLANSHHSIGPFPPAASAVDSSPDQAPASSVSNTSDEDSERDDADEEDENGEDDDEEEELQTSSEKQVYVLVLKKSVGIGSKLSSLLLPIHAIDTSKALVLALVRD</sequence>
<feature type="compositionally biased region" description="Low complexity" evidence="1">
    <location>
        <begin position="358"/>
        <end position="373"/>
    </location>
</feature>
<reference evidence="2 3" key="1">
    <citation type="journal article" date="2016" name="Mol. Biol. Evol.">
        <title>Comparative Genomics of Early-Diverging Mushroom-Forming Fungi Provides Insights into the Origins of Lignocellulose Decay Capabilities.</title>
        <authorList>
            <person name="Nagy L.G."/>
            <person name="Riley R."/>
            <person name="Tritt A."/>
            <person name="Adam C."/>
            <person name="Daum C."/>
            <person name="Floudas D."/>
            <person name="Sun H."/>
            <person name="Yadav J.S."/>
            <person name="Pangilinan J."/>
            <person name="Larsson K.H."/>
            <person name="Matsuura K."/>
            <person name="Barry K."/>
            <person name="Labutti K."/>
            <person name="Kuo R."/>
            <person name="Ohm R.A."/>
            <person name="Bhattacharya S.S."/>
            <person name="Shirouzu T."/>
            <person name="Yoshinaga Y."/>
            <person name="Martin F.M."/>
            <person name="Grigoriev I.V."/>
            <person name="Hibbett D.S."/>
        </authorList>
    </citation>
    <scope>NUCLEOTIDE SEQUENCE [LARGE SCALE GENOMIC DNA]</scope>
    <source>
        <strain evidence="2 3">HHB9708</strain>
    </source>
</reference>
<feature type="compositionally biased region" description="Low complexity" evidence="1">
    <location>
        <begin position="446"/>
        <end position="480"/>
    </location>
</feature>
<feature type="region of interest" description="Disordered" evidence="1">
    <location>
        <begin position="273"/>
        <end position="296"/>
    </location>
</feature>
<feature type="compositionally biased region" description="Polar residues" evidence="1">
    <location>
        <begin position="512"/>
        <end position="527"/>
    </location>
</feature>
<keyword evidence="3" id="KW-1185">Reference proteome</keyword>
<dbReference type="AlphaFoldDB" id="A0A165AEJ6"/>
<evidence type="ECO:0000256" key="1">
    <source>
        <dbReference type="SAM" id="MobiDB-lite"/>
    </source>
</evidence>
<feature type="region of interest" description="Disordered" evidence="1">
    <location>
        <begin position="424"/>
        <end position="482"/>
    </location>
</feature>
<proteinExistence type="predicted"/>
<feature type="compositionally biased region" description="Polar residues" evidence="1">
    <location>
        <begin position="427"/>
        <end position="445"/>
    </location>
</feature>